<feature type="signal peptide" evidence="1">
    <location>
        <begin position="1"/>
        <end position="22"/>
    </location>
</feature>
<sequence length="47" mass="5559">MMQFNHICLTTLKFLLYSFCLSCSDIEFRWNISQHAQSIPQGHLLEN</sequence>
<dbReference type="EMBL" id="LR743600">
    <property type="protein sequence ID" value="CAA2630849.1"/>
    <property type="molecule type" value="Genomic_DNA"/>
</dbReference>
<evidence type="ECO:0000313" key="3">
    <source>
        <dbReference type="EMBL" id="CAA7407140.1"/>
    </source>
</evidence>
<dbReference type="EMBL" id="LR746276">
    <property type="protein sequence ID" value="CAA7407140.1"/>
    <property type="molecule type" value="Genomic_DNA"/>
</dbReference>
<keyword evidence="4" id="KW-1185">Reference proteome</keyword>
<dbReference type="Proteomes" id="UP000663760">
    <property type="component" value="Chromosome 13"/>
</dbReference>
<reference evidence="2" key="1">
    <citation type="submission" date="2019-12" db="EMBL/GenBank/DDBJ databases">
        <authorList>
            <person name="Scholz U."/>
            <person name="Mascher M."/>
            <person name="Fiebig A."/>
        </authorList>
    </citation>
    <scope>NUCLEOTIDE SEQUENCE</scope>
</reference>
<proteinExistence type="predicted"/>
<keyword evidence="1" id="KW-0732">Signal</keyword>
<evidence type="ECO:0000256" key="1">
    <source>
        <dbReference type="SAM" id="SignalP"/>
    </source>
</evidence>
<gene>
    <name evidence="2" type="ORF">SI7747_13016495</name>
    <name evidence="3" type="ORF">SI8410_13017818</name>
</gene>
<feature type="chain" id="PRO_5045019989" evidence="1">
    <location>
        <begin position="23"/>
        <end position="47"/>
    </location>
</feature>
<evidence type="ECO:0000313" key="2">
    <source>
        <dbReference type="EMBL" id="CAA2630849.1"/>
    </source>
</evidence>
<dbReference type="AlphaFoldDB" id="A0A7I8JKU4"/>
<evidence type="ECO:0000313" key="4">
    <source>
        <dbReference type="Proteomes" id="UP000663760"/>
    </source>
</evidence>
<accession>A0A7I8JKU4</accession>
<organism evidence="2">
    <name type="scientific">Spirodela intermedia</name>
    <name type="common">Intermediate duckweed</name>
    <dbReference type="NCBI Taxonomy" id="51605"/>
    <lineage>
        <taxon>Eukaryota</taxon>
        <taxon>Viridiplantae</taxon>
        <taxon>Streptophyta</taxon>
        <taxon>Embryophyta</taxon>
        <taxon>Tracheophyta</taxon>
        <taxon>Spermatophyta</taxon>
        <taxon>Magnoliopsida</taxon>
        <taxon>Liliopsida</taxon>
        <taxon>Araceae</taxon>
        <taxon>Lemnoideae</taxon>
        <taxon>Spirodela</taxon>
    </lineage>
</organism>
<name>A0A7I8JKU4_SPIIN</name>
<protein>
    <submittedName>
        <fullName evidence="2">Uncharacterized protein</fullName>
    </submittedName>
</protein>